<name>A0A0E9PNK2_ANGAN</name>
<organism evidence="1">
    <name type="scientific">Anguilla anguilla</name>
    <name type="common">European freshwater eel</name>
    <name type="synonym">Muraena anguilla</name>
    <dbReference type="NCBI Taxonomy" id="7936"/>
    <lineage>
        <taxon>Eukaryota</taxon>
        <taxon>Metazoa</taxon>
        <taxon>Chordata</taxon>
        <taxon>Craniata</taxon>
        <taxon>Vertebrata</taxon>
        <taxon>Euteleostomi</taxon>
        <taxon>Actinopterygii</taxon>
        <taxon>Neopterygii</taxon>
        <taxon>Teleostei</taxon>
        <taxon>Anguilliformes</taxon>
        <taxon>Anguillidae</taxon>
        <taxon>Anguilla</taxon>
    </lineage>
</organism>
<sequence length="26" mass="2916">MIFCVLCRSEMDGSVIRNSTLARQVS</sequence>
<proteinExistence type="predicted"/>
<reference evidence="1" key="1">
    <citation type="submission" date="2014-11" db="EMBL/GenBank/DDBJ databases">
        <authorList>
            <person name="Amaro Gonzalez C."/>
        </authorList>
    </citation>
    <scope>NUCLEOTIDE SEQUENCE</scope>
</reference>
<dbReference type="EMBL" id="GBXM01103174">
    <property type="protein sequence ID" value="JAH05403.1"/>
    <property type="molecule type" value="Transcribed_RNA"/>
</dbReference>
<reference evidence="1" key="2">
    <citation type="journal article" date="2015" name="Fish Shellfish Immunol.">
        <title>Early steps in the European eel (Anguilla anguilla)-Vibrio vulnificus interaction in the gills: Role of the RtxA13 toxin.</title>
        <authorList>
            <person name="Callol A."/>
            <person name="Pajuelo D."/>
            <person name="Ebbesson L."/>
            <person name="Teles M."/>
            <person name="MacKenzie S."/>
            <person name="Amaro C."/>
        </authorList>
    </citation>
    <scope>NUCLEOTIDE SEQUENCE</scope>
</reference>
<evidence type="ECO:0000313" key="1">
    <source>
        <dbReference type="EMBL" id="JAH05403.1"/>
    </source>
</evidence>
<protein>
    <submittedName>
        <fullName evidence="1">Uncharacterized protein</fullName>
    </submittedName>
</protein>
<dbReference type="AlphaFoldDB" id="A0A0E9PNK2"/>
<accession>A0A0E9PNK2</accession>